<accession>A0ABW5JDK6</accession>
<comment type="caution">
    <text evidence="1">The sequence shown here is derived from an EMBL/GenBank/DDBJ whole genome shotgun (WGS) entry which is preliminary data.</text>
</comment>
<evidence type="ECO:0000313" key="1">
    <source>
        <dbReference type="EMBL" id="MFD2524159.1"/>
    </source>
</evidence>
<sequence>MERKFPFIENIPIENLKLDLLNPRLPKSKQGKDEKTVIEYLLLEAATEELMIAIGKNGFFAGELLLVTEDLTEENKYIVIEGNRRLTAVKLLLHPSLATVKKVSVQEISTNAHFHPKEVPCLIFKEKEEILKYLGFRHITGIKSWRLLEKARYLSEMKARDYSIISFQQSCVEIAKIIGSRSDYVKRLLIGYELYKLVEDEKFYQIDGLNDTRFYLNYFTDSLNKENIRKFLGVNIDSDNPLEGINKVNLKKIIYWWFEKNQGQSRVLGDSEGLKLLDAVIGNSDALNSFEKNGTTIYEAYEMTDDMDIQFENKIRDSLKAIEQADKISNKVKTFYIELYEDLKSIRKIALKINDFKDKIIQQGDDF</sequence>
<proteinExistence type="predicted"/>
<protein>
    <recommendedName>
        <fullName evidence="3">ParB/Sulfiredoxin domain-containing protein</fullName>
    </recommendedName>
</protein>
<dbReference type="EMBL" id="JBHULC010000043">
    <property type="protein sequence ID" value="MFD2524159.1"/>
    <property type="molecule type" value="Genomic_DNA"/>
</dbReference>
<organism evidence="1 2">
    <name type="scientific">Emticicia soli</name>
    <dbReference type="NCBI Taxonomy" id="2027878"/>
    <lineage>
        <taxon>Bacteria</taxon>
        <taxon>Pseudomonadati</taxon>
        <taxon>Bacteroidota</taxon>
        <taxon>Cytophagia</taxon>
        <taxon>Cytophagales</taxon>
        <taxon>Leadbetterellaceae</taxon>
        <taxon>Emticicia</taxon>
    </lineage>
</organism>
<dbReference type="Gene3D" id="3.90.1530.10">
    <property type="entry name" value="Conserved hypothetical protein from pyrococcus furiosus pfu- 392566-001, ParB domain"/>
    <property type="match status" value="1"/>
</dbReference>
<dbReference type="Proteomes" id="UP001597510">
    <property type="component" value="Unassembled WGS sequence"/>
</dbReference>
<reference evidence="2" key="1">
    <citation type="journal article" date="2019" name="Int. J. Syst. Evol. Microbiol.">
        <title>The Global Catalogue of Microorganisms (GCM) 10K type strain sequencing project: providing services to taxonomists for standard genome sequencing and annotation.</title>
        <authorList>
            <consortium name="The Broad Institute Genomics Platform"/>
            <consortium name="The Broad Institute Genome Sequencing Center for Infectious Disease"/>
            <person name="Wu L."/>
            <person name="Ma J."/>
        </authorList>
    </citation>
    <scope>NUCLEOTIDE SEQUENCE [LARGE SCALE GENOMIC DNA]</scope>
    <source>
        <strain evidence="2">KCTC 52344</strain>
    </source>
</reference>
<name>A0ABW5JDK6_9BACT</name>
<keyword evidence="2" id="KW-1185">Reference proteome</keyword>
<evidence type="ECO:0000313" key="2">
    <source>
        <dbReference type="Proteomes" id="UP001597510"/>
    </source>
</evidence>
<evidence type="ECO:0008006" key="3">
    <source>
        <dbReference type="Google" id="ProtNLM"/>
    </source>
</evidence>
<dbReference type="RefSeq" id="WP_340240016.1">
    <property type="nucleotide sequence ID" value="NZ_JBBEWC010000017.1"/>
</dbReference>
<gene>
    <name evidence="1" type="ORF">ACFSR2_24915</name>
</gene>